<dbReference type="AlphaFoldDB" id="A0A1M7LAM2"/>
<feature type="transmembrane region" description="Helical" evidence="1">
    <location>
        <begin position="33"/>
        <end position="56"/>
    </location>
</feature>
<evidence type="ECO:0000313" key="2">
    <source>
        <dbReference type="EMBL" id="SHM74464.1"/>
    </source>
</evidence>
<evidence type="ECO:0000313" key="3">
    <source>
        <dbReference type="Proteomes" id="UP000184260"/>
    </source>
</evidence>
<keyword evidence="1" id="KW-0812">Transmembrane</keyword>
<dbReference type="Proteomes" id="UP000184260">
    <property type="component" value="Unassembled WGS sequence"/>
</dbReference>
<accession>A0A1M7LAM2</accession>
<keyword evidence="1" id="KW-1133">Transmembrane helix</keyword>
<organism evidence="2 3">
    <name type="scientific">Flavobacterium xanthum</name>
    <dbReference type="NCBI Taxonomy" id="69322"/>
    <lineage>
        <taxon>Bacteria</taxon>
        <taxon>Pseudomonadati</taxon>
        <taxon>Bacteroidota</taxon>
        <taxon>Flavobacteriia</taxon>
        <taxon>Flavobacteriales</taxon>
        <taxon>Flavobacteriaceae</taxon>
        <taxon>Flavobacterium</taxon>
    </lineage>
</organism>
<feature type="transmembrane region" description="Helical" evidence="1">
    <location>
        <begin position="62"/>
        <end position="86"/>
    </location>
</feature>
<keyword evidence="3" id="KW-1185">Reference proteome</keyword>
<proteinExistence type="predicted"/>
<sequence length="126" mass="15368">MLYFNILFFTFFNFLIFKSLSINWFNISRFKRIFIFIISIIIISKIYNHFFILTSLVSKQTYIMLLSLSLSIFLNFILLNFILYFFKYMMYLLELNFNLNYSLLKKNIPLVLFLLISLTQIIILIY</sequence>
<name>A0A1M7LAM2_9FLAO</name>
<feature type="transmembrane region" description="Helical" evidence="1">
    <location>
        <begin position="6"/>
        <end position="26"/>
    </location>
</feature>
<reference evidence="3" key="1">
    <citation type="submission" date="2016-11" db="EMBL/GenBank/DDBJ databases">
        <authorList>
            <person name="Varghese N."/>
            <person name="Submissions S."/>
        </authorList>
    </citation>
    <scope>NUCLEOTIDE SEQUENCE [LARGE SCALE GENOMIC DNA]</scope>
    <source>
        <strain evidence="3">DSM 3661</strain>
    </source>
</reference>
<dbReference type="EMBL" id="FRBU01000065">
    <property type="protein sequence ID" value="SHM74464.1"/>
    <property type="molecule type" value="Genomic_DNA"/>
</dbReference>
<gene>
    <name evidence="2" type="ORF">SAMN05443669_10654</name>
</gene>
<keyword evidence="1" id="KW-0472">Membrane</keyword>
<evidence type="ECO:0000256" key="1">
    <source>
        <dbReference type="SAM" id="Phobius"/>
    </source>
</evidence>
<feature type="transmembrane region" description="Helical" evidence="1">
    <location>
        <begin position="107"/>
        <end position="125"/>
    </location>
</feature>
<protein>
    <submittedName>
        <fullName evidence="2">Uncharacterized protein</fullName>
    </submittedName>
</protein>